<dbReference type="InterPro" id="IPR003018">
    <property type="entry name" value="GAF"/>
</dbReference>
<reference evidence="3" key="1">
    <citation type="submission" date="2019-03" db="EMBL/GenBank/DDBJ databases">
        <title>Metabolic reconstructions from genomes of highly enriched 'Candidatus Accumulibacter' and 'Candidatus Competibacter' bioreactor populations.</title>
        <authorList>
            <person name="Annavajhala M.K."/>
            <person name="Welles L."/>
            <person name="Abbas B."/>
            <person name="Sorokin D."/>
            <person name="Park H."/>
            <person name="Van Loosdrecht M."/>
            <person name="Chandran K."/>
        </authorList>
    </citation>
    <scope>NUCLEOTIDE SEQUENCE</scope>
    <source>
        <strain evidence="3">SBR_L</strain>
    </source>
</reference>
<dbReference type="SMART" id="SM00065">
    <property type="entry name" value="GAF"/>
    <property type="match status" value="1"/>
</dbReference>
<dbReference type="PANTHER" id="PTHR43155:SF2">
    <property type="entry name" value="CYCLIC DI-GMP PHOSPHODIESTERASE PA4108"/>
    <property type="match status" value="1"/>
</dbReference>
<dbReference type="Gene3D" id="3.30.450.40">
    <property type="match status" value="1"/>
</dbReference>
<accession>A0ABX1T7V9</accession>
<dbReference type="PROSITE" id="PS51832">
    <property type="entry name" value="HD_GYP"/>
    <property type="match status" value="1"/>
</dbReference>
<dbReference type="EMBL" id="SPMX01000013">
    <property type="protein sequence ID" value="NMQ04907.1"/>
    <property type="molecule type" value="Genomic_DNA"/>
</dbReference>
<dbReference type="InterPro" id="IPR029016">
    <property type="entry name" value="GAF-like_dom_sf"/>
</dbReference>
<keyword evidence="4" id="KW-1185">Reference proteome</keyword>
<comment type="caution">
    <text evidence="3">The sequence shown here is derived from an EMBL/GenBank/DDBJ whole genome shotgun (WGS) entry which is preliminary data.</text>
</comment>
<proteinExistence type="predicted"/>
<dbReference type="Pfam" id="PF01590">
    <property type="entry name" value="GAF"/>
    <property type="match status" value="1"/>
</dbReference>
<feature type="domain" description="HD-GYP" evidence="2">
    <location>
        <begin position="385"/>
        <end position="587"/>
    </location>
</feature>
<evidence type="ECO:0000259" key="2">
    <source>
        <dbReference type="PROSITE" id="PS51832"/>
    </source>
</evidence>
<dbReference type="InterPro" id="IPR037522">
    <property type="entry name" value="HD_GYP_dom"/>
</dbReference>
<dbReference type="PANTHER" id="PTHR43155">
    <property type="entry name" value="CYCLIC DI-GMP PHOSPHODIESTERASE PA4108-RELATED"/>
    <property type="match status" value="1"/>
</dbReference>
<gene>
    <name evidence="3" type="ORF">E4Q08_06360</name>
</gene>
<feature type="region of interest" description="Disordered" evidence="1">
    <location>
        <begin position="1"/>
        <end position="26"/>
    </location>
</feature>
<protein>
    <submittedName>
        <fullName evidence="3">GAF domain-containing protein</fullName>
    </submittedName>
</protein>
<dbReference type="SUPFAM" id="SSF55781">
    <property type="entry name" value="GAF domain-like"/>
    <property type="match status" value="1"/>
</dbReference>
<evidence type="ECO:0000256" key="1">
    <source>
        <dbReference type="SAM" id="MobiDB-lite"/>
    </source>
</evidence>
<organism evidence="3 4">
    <name type="scientific">Candidatus Accumulibacter contiguus</name>
    <dbReference type="NCBI Taxonomy" id="2954381"/>
    <lineage>
        <taxon>Bacteria</taxon>
        <taxon>Pseudomonadati</taxon>
        <taxon>Pseudomonadota</taxon>
        <taxon>Betaproteobacteria</taxon>
        <taxon>Candidatus Accumulibacter</taxon>
    </lineage>
</organism>
<dbReference type="Gene3D" id="1.10.3210.10">
    <property type="entry name" value="Hypothetical protein af1432"/>
    <property type="match status" value="2"/>
</dbReference>
<dbReference type="Pfam" id="PF13487">
    <property type="entry name" value="HD_5"/>
    <property type="match status" value="1"/>
</dbReference>
<dbReference type="SMART" id="SM00471">
    <property type="entry name" value="HDc"/>
    <property type="match status" value="1"/>
</dbReference>
<sequence>MMKSLASSKRKSVLRKGQAMHHPCKSAALKTSQDRLNALVEIGILLSSERDHDRLISHILMSGKRLSNCDAATLYLLTEQNFLRFVIRSRDDALPSQELPLHDPKTGAPCENHVCTYVALNKVAVNIEDVYRETRFDLCGTRCFDAATGYRTVSMVTIPMLRRNGDVVGVLQFMNAIDPESGEIVPFSNGIVDLLEAMASQAAISLDVNELITEQVVLLDSIVRVIAMAIDARSPYTAGHCRRIPELSVMLAEAACAQTEGPLADFSFKNEDEWREFRTGAWLHDCGKIAVPDHIIDKSVKLEMIHNRIHEVRTRFEVLWRDAEIHRLEALLAGADPAVANRAAEAAKQALQEEFALVAECNVGCDLMASEKVIRLREIGARTWLRHFDDRIGISADEHGRLADTPVQPLPATEHLLADHPHMVIPRDQEHMPNPKYGFKMNVPAAIANGGELYNLCVRRGTLTEEERFRINEHMIHTVMTLEELPFPKNMRRVPEFGGTHHETLTGTGYPRRLREEQISMPARIVAIADIFEALTAADRPYKKGKSLSESIRILARMRDERQIDDDLFDLFLTSGVYLKYAEEFVNPEQIDEVDISLYVQRNLGAAG</sequence>
<evidence type="ECO:0000313" key="3">
    <source>
        <dbReference type="EMBL" id="NMQ04907.1"/>
    </source>
</evidence>
<dbReference type="InterPro" id="IPR003607">
    <property type="entry name" value="HD/PDEase_dom"/>
</dbReference>
<dbReference type="SUPFAM" id="SSF109604">
    <property type="entry name" value="HD-domain/PDEase-like"/>
    <property type="match status" value="2"/>
</dbReference>
<feature type="compositionally biased region" description="Basic residues" evidence="1">
    <location>
        <begin position="8"/>
        <end position="24"/>
    </location>
</feature>
<dbReference type="Proteomes" id="UP000886469">
    <property type="component" value="Unassembled WGS sequence"/>
</dbReference>
<dbReference type="CDD" id="cd00077">
    <property type="entry name" value="HDc"/>
    <property type="match status" value="2"/>
</dbReference>
<name>A0ABX1T7V9_9PROT</name>
<evidence type="ECO:0000313" key="4">
    <source>
        <dbReference type="Proteomes" id="UP000886469"/>
    </source>
</evidence>